<feature type="compositionally biased region" description="Low complexity" evidence="1">
    <location>
        <begin position="474"/>
        <end position="489"/>
    </location>
</feature>
<gene>
    <name evidence="2" type="ORF">NKR19_g10404</name>
</gene>
<feature type="compositionally biased region" description="Basic and acidic residues" evidence="1">
    <location>
        <begin position="641"/>
        <end position="654"/>
    </location>
</feature>
<feature type="compositionally biased region" description="Low complexity" evidence="1">
    <location>
        <begin position="237"/>
        <end position="247"/>
    </location>
</feature>
<feature type="compositionally biased region" description="Polar residues" evidence="1">
    <location>
        <begin position="248"/>
        <end position="262"/>
    </location>
</feature>
<evidence type="ECO:0000256" key="1">
    <source>
        <dbReference type="SAM" id="MobiDB-lite"/>
    </source>
</evidence>
<feature type="region of interest" description="Disordered" evidence="1">
    <location>
        <begin position="207"/>
        <end position="275"/>
    </location>
</feature>
<feature type="region of interest" description="Disordered" evidence="1">
    <location>
        <begin position="89"/>
        <end position="172"/>
    </location>
</feature>
<feature type="region of interest" description="Disordered" evidence="1">
    <location>
        <begin position="358"/>
        <end position="388"/>
    </location>
</feature>
<feature type="compositionally biased region" description="Polar residues" evidence="1">
    <location>
        <begin position="505"/>
        <end position="518"/>
    </location>
</feature>
<organism evidence="2 3">
    <name type="scientific">Coniochaeta hoffmannii</name>
    <dbReference type="NCBI Taxonomy" id="91930"/>
    <lineage>
        <taxon>Eukaryota</taxon>
        <taxon>Fungi</taxon>
        <taxon>Dikarya</taxon>
        <taxon>Ascomycota</taxon>
        <taxon>Pezizomycotina</taxon>
        <taxon>Sordariomycetes</taxon>
        <taxon>Sordariomycetidae</taxon>
        <taxon>Coniochaetales</taxon>
        <taxon>Coniochaetaceae</taxon>
        <taxon>Coniochaeta</taxon>
    </lineage>
</organism>
<keyword evidence="3" id="KW-1185">Reference proteome</keyword>
<dbReference type="EMBL" id="JANBVN010000366">
    <property type="protein sequence ID" value="KAJ9129348.1"/>
    <property type="molecule type" value="Genomic_DNA"/>
</dbReference>
<feature type="compositionally biased region" description="Polar residues" evidence="1">
    <location>
        <begin position="163"/>
        <end position="172"/>
    </location>
</feature>
<feature type="compositionally biased region" description="Polar residues" evidence="1">
    <location>
        <begin position="135"/>
        <end position="150"/>
    </location>
</feature>
<feature type="compositionally biased region" description="Pro residues" evidence="1">
    <location>
        <begin position="538"/>
        <end position="553"/>
    </location>
</feature>
<proteinExistence type="predicted"/>
<feature type="compositionally biased region" description="Basic and acidic residues" evidence="1">
    <location>
        <begin position="89"/>
        <end position="100"/>
    </location>
</feature>
<feature type="compositionally biased region" description="Pro residues" evidence="1">
    <location>
        <begin position="584"/>
        <end position="595"/>
    </location>
</feature>
<feature type="region of interest" description="Disordered" evidence="1">
    <location>
        <begin position="473"/>
        <end position="654"/>
    </location>
</feature>
<feature type="compositionally biased region" description="Low complexity" evidence="1">
    <location>
        <begin position="596"/>
        <end position="632"/>
    </location>
</feature>
<feature type="compositionally biased region" description="Polar residues" evidence="1">
    <location>
        <begin position="208"/>
        <end position="219"/>
    </location>
</feature>
<protein>
    <submittedName>
        <fullName evidence="2">Uncharacterized protein</fullName>
    </submittedName>
</protein>
<reference evidence="2" key="1">
    <citation type="submission" date="2022-07" db="EMBL/GenBank/DDBJ databases">
        <title>Fungi with potential for degradation of polypropylene.</title>
        <authorList>
            <person name="Gostincar C."/>
        </authorList>
    </citation>
    <scope>NUCLEOTIDE SEQUENCE</scope>
    <source>
        <strain evidence="2">EXF-13287</strain>
    </source>
</reference>
<dbReference type="AlphaFoldDB" id="A0AA38VF83"/>
<comment type="caution">
    <text evidence="2">The sequence shown here is derived from an EMBL/GenBank/DDBJ whole genome shotgun (WGS) entry which is preliminary data.</text>
</comment>
<evidence type="ECO:0000313" key="3">
    <source>
        <dbReference type="Proteomes" id="UP001174691"/>
    </source>
</evidence>
<name>A0AA38VF83_9PEZI</name>
<dbReference type="Proteomes" id="UP001174691">
    <property type="component" value="Unassembled WGS sequence"/>
</dbReference>
<sequence length="654" mass="69679">MIMTAFANADAMMRKVPLGAYRMGTTKLDRQQTHYRLDRIDRHEDPLDLDGHKTSNGACWDWCFFAVPFAIFCPCCSILRNELEVRTREQHKSNELHGPTDKGYTPEKPMTSSLPEGASSGKENQAPTKEDAQSAPESSSKDQTTQQKTPTVEPATPAYPGRSSPSLSLTTSGNAGTVTCTVVEDGQHHILHLDQSSLTPILERLSEDATSTAKQSNVHVSPPLRGENMPLGSVQGSAAAASPPNASETVSSPLVSHPTSPRKSIDRPPTPIPRDVVMSPILSARSGHSGRSFHRVPLLPPSDGIPSPVQELVEDIQTPTGPPEARSTIPHVRVEGWLDNIDSPARRESIEVLDHAYPHGLGSKEDTPDESTVANASPTLPAYTHMPDLDREMTSVRDEGAEITSAPVTNTETVEDRQPVKHADHPATALSALGTTITDAIKSLMPVAVQPATNFPEHNMPISRHLVTVPSPEPATRTAVETAAPTTPASLPDDAAATTARGSEAVNTADQPDTSIQEDATDHLSHPNRRPSLSKIPRPNPTTPTIPPRPPIRIPTSFPFTALSPAVPSTPAPPGTYPQTPAQQPVPPTPAPPGRYPATPGPTTADGGGLATTTTPGDDDSSSPFGPAGPADKGPFCGSRRAAEWEWEREWEGV</sequence>
<accession>A0AA38VF83</accession>
<evidence type="ECO:0000313" key="2">
    <source>
        <dbReference type="EMBL" id="KAJ9129348.1"/>
    </source>
</evidence>